<dbReference type="PANTHER" id="PTHR33446:SF2">
    <property type="entry name" value="PROTEIN TONB"/>
    <property type="match status" value="1"/>
</dbReference>
<evidence type="ECO:0000313" key="12">
    <source>
        <dbReference type="Proteomes" id="UP000282759"/>
    </source>
</evidence>
<dbReference type="PROSITE" id="PS52015">
    <property type="entry name" value="TONB_CTD"/>
    <property type="match status" value="1"/>
</dbReference>
<dbReference type="Pfam" id="PF03544">
    <property type="entry name" value="TonB_C"/>
    <property type="match status" value="1"/>
</dbReference>
<evidence type="ECO:0000256" key="2">
    <source>
        <dbReference type="ARBA" id="ARBA00006555"/>
    </source>
</evidence>
<evidence type="ECO:0000259" key="10">
    <source>
        <dbReference type="PROSITE" id="PS52015"/>
    </source>
</evidence>
<evidence type="ECO:0000256" key="7">
    <source>
        <dbReference type="ARBA" id="ARBA00022927"/>
    </source>
</evidence>
<keyword evidence="6" id="KW-0812">Transmembrane</keyword>
<name>A0A3S2ULX1_9SPHI</name>
<dbReference type="EMBL" id="SACK01000002">
    <property type="protein sequence ID" value="RVU01492.1"/>
    <property type="molecule type" value="Genomic_DNA"/>
</dbReference>
<dbReference type="OrthoDB" id="649093at2"/>
<keyword evidence="9" id="KW-0472">Membrane</keyword>
<evidence type="ECO:0000256" key="1">
    <source>
        <dbReference type="ARBA" id="ARBA00004383"/>
    </source>
</evidence>
<keyword evidence="5" id="KW-0997">Cell inner membrane</keyword>
<dbReference type="SUPFAM" id="SSF82185">
    <property type="entry name" value="Histone H3 K4-specific methyltransferase SET7/9 N-terminal domain"/>
    <property type="match status" value="1"/>
</dbReference>
<proteinExistence type="inferred from homology"/>
<keyword evidence="8" id="KW-1133">Transmembrane helix</keyword>
<dbReference type="InterPro" id="IPR037682">
    <property type="entry name" value="TonB_C"/>
</dbReference>
<comment type="similarity">
    <text evidence="2">Belongs to the TonB family.</text>
</comment>
<evidence type="ECO:0000256" key="5">
    <source>
        <dbReference type="ARBA" id="ARBA00022519"/>
    </source>
</evidence>
<dbReference type="GO" id="GO:0098797">
    <property type="term" value="C:plasma membrane protein complex"/>
    <property type="evidence" value="ECO:0007669"/>
    <property type="project" value="TreeGrafter"/>
</dbReference>
<evidence type="ECO:0000256" key="6">
    <source>
        <dbReference type="ARBA" id="ARBA00022692"/>
    </source>
</evidence>
<evidence type="ECO:0000256" key="9">
    <source>
        <dbReference type="ARBA" id="ARBA00023136"/>
    </source>
</evidence>
<feature type="domain" description="TonB C-terminal" evidence="10">
    <location>
        <begin position="236"/>
        <end position="332"/>
    </location>
</feature>
<dbReference type="RefSeq" id="WP_127703866.1">
    <property type="nucleotide sequence ID" value="NZ_SACK01000002.1"/>
</dbReference>
<keyword evidence="4" id="KW-1003">Cell membrane</keyword>
<dbReference type="Proteomes" id="UP000282759">
    <property type="component" value="Unassembled WGS sequence"/>
</dbReference>
<dbReference type="GO" id="GO:0031992">
    <property type="term" value="F:energy transducer activity"/>
    <property type="evidence" value="ECO:0007669"/>
    <property type="project" value="TreeGrafter"/>
</dbReference>
<dbReference type="InterPro" id="IPR006260">
    <property type="entry name" value="TonB/TolA_C"/>
</dbReference>
<dbReference type="AlphaFoldDB" id="A0A3S2ULX1"/>
<keyword evidence="7" id="KW-0653">Protein transport</keyword>
<accession>A0A3S2ULX1</accession>
<dbReference type="GO" id="GO:0015031">
    <property type="term" value="P:protein transport"/>
    <property type="evidence" value="ECO:0007669"/>
    <property type="project" value="UniProtKB-KW"/>
</dbReference>
<reference evidence="11 12" key="1">
    <citation type="submission" date="2019-01" db="EMBL/GenBank/DDBJ databases">
        <authorList>
            <person name="Chen W.-M."/>
        </authorList>
    </citation>
    <scope>NUCLEOTIDE SEQUENCE [LARGE SCALE GENOMIC DNA]</scope>
    <source>
        <strain evidence="11 12">YBJ-36</strain>
    </source>
</reference>
<gene>
    <name evidence="11" type="ORF">EOD41_05875</name>
</gene>
<sequence>MKNLIAISFCLIISTAFAQKRDVYFYRNDGTQTELRENADYIRVVSEPDKGSVLYNVLELYTNGKKKLIGKSSSLESFTPEGTVMTFYPNGAKHTIENYKSGNLAGEMYVYFTNGKLDKVKLYPLVQKNYAADGIAAYDLITSNDSTGKSLVADKNGYYKGDDDSITYIKEIAKIKIEGSIKNGKRDGLWKGTIGDNKMSFTETYKNGELKSGCLTDADGNTYKYSKRLISPMYPGGEKFLSDFLAENIKYPAFARDRRIHGEVLVGFTVTKFGELQNMDITRSVHESIDDEALRVMRLSKNWIPGKYFGLAVDIQFNLPIDFNISFTSTSVAQGDKKRNWPDRQ</sequence>
<dbReference type="NCBIfam" id="TIGR01352">
    <property type="entry name" value="tonB_Cterm"/>
    <property type="match status" value="1"/>
</dbReference>
<dbReference type="InterPro" id="IPR051045">
    <property type="entry name" value="TonB-dependent_transducer"/>
</dbReference>
<comment type="subcellular location">
    <subcellularLocation>
        <location evidence="1">Cell inner membrane</location>
        <topology evidence="1">Single-pass membrane protein</topology>
        <orientation evidence="1">Periplasmic side</orientation>
    </subcellularLocation>
</comment>
<evidence type="ECO:0000313" key="11">
    <source>
        <dbReference type="EMBL" id="RVU01492.1"/>
    </source>
</evidence>
<dbReference type="PANTHER" id="PTHR33446">
    <property type="entry name" value="PROTEIN TONB-RELATED"/>
    <property type="match status" value="1"/>
</dbReference>
<keyword evidence="12" id="KW-1185">Reference proteome</keyword>
<dbReference type="SUPFAM" id="SSF74653">
    <property type="entry name" value="TolA/TonB C-terminal domain"/>
    <property type="match status" value="1"/>
</dbReference>
<evidence type="ECO:0000256" key="8">
    <source>
        <dbReference type="ARBA" id="ARBA00022989"/>
    </source>
</evidence>
<organism evidence="11 12">
    <name type="scientific">Mucilaginibacter limnophilus</name>
    <dbReference type="NCBI Taxonomy" id="1932778"/>
    <lineage>
        <taxon>Bacteria</taxon>
        <taxon>Pseudomonadati</taxon>
        <taxon>Bacteroidota</taxon>
        <taxon>Sphingobacteriia</taxon>
        <taxon>Sphingobacteriales</taxon>
        <taxon>Sphingobacteriaceae</taxon>
        <taxon>Mucilaginibacter</taxon>
    </lineage>
</organism>
<dbReference type="GO" id="GO:0055085">
    <property type="term" value="P:transmembrane transport"/>
    <property type="evidence" value="ECO:0007669"/>
    <property type="project" value="InterPro"/>
</dbReference>
<evidence type="ECO:0000256" key="3">
    <source>
        <dbReference type="ARBA" id="ARBA00022448"/>
    </source>
</evidence>
<evidence type="ECO:0000256" key="4">
    <source>
        <dbReference type="ARBA" id="ARBA00022475"/>
    </source>
</evidence>
<dbReference type="Gene3D" id="3.30.1150.10">
    <property type="match status" value="1"/>
</dbReference>
<protein>
    <submittedName>
        <fullName evidence="11">TonB family protein</fullName>
    </submittedName>
</protein>
<keyword evidence="3" id="KW-0813">Transport</keyword>
<comment type="caution">
    <text evidence="11">The sequence shown here is derived from an EMBL/GenBank/DDBJ whole genome shotgun (WGS) entry which is preliminary data.</text>
</comment>